<name>A0A1S4BYD5_TOBAC</name>
<evidence type="ECO:0000313" key="2">
    <source>
        <dbReference type="Proteomes" id="UP000790787"/>
    </source>
</evidence>
<feature type="region of interest" description="Disordered" evidence="1">
    <location>
        <begin position="139"/>
        <end position="179"/>
    </location>
</feature>
<organism evidence="2 3">
    <name type="scientific">Nicotiana tabacum</name>
    <name type="common">Common tobacco</name>
    <dbReference type="NCBI Taxonomy" id="4097"/>
    <lineage>
        <taxon>Eukaryota</taxon>
        <taxon>Viridiplantae</taxon>
        <taxon>Streptophyta</taxon>
        <taxon>Embryophyta</taxon>
        <taxon>Tracheophyta</taxon>
        <taxon>Spermatophyta</taxon>
        <taxon>Magnoliopsida</taxon>
        <taxon>eudicotyledons</taxon>
        <taxon>Gunneridae</taxon>
        <taxon>Pentapetalae</taxon>
        <taxon>asterids</taxon>
        <taxon>lamiids</taxon>
        <taxon>Solanales</taxon>
        <taxon>Solanaceae</taxon>
        <taxon>Nicotianoideae</taxon>
        <taxon>Nicotianeae</taxon>
        <taxon>Nicotiana</taxon>
    </lineage>
</organism>
<dbReference type="Proteomes" id="UP000790787">
    <property type="component" value="Chromosome 6"/>
</dbReference>
<proteinExistence type="predicted"/>
<dbReference type="RefSeq" id="XP_016493794.1">
    <property type="nucleotide sequence ID" value="XM_016638308.1"/>
</dbReference>
<feature type="compositionally biased region" description="Gly residues" evidence="1">
    <location>
        <begin position="58"/>
        <end position="68"/>
    </location>
</feature>
<feature type="compositionally biased region" description="Basic residues" evidence="1">
    <location>
        <begin position="169"/>
        <end position="179"/>
    </location>
</feature>
<dbReference type="AlphaFoldDB" id="A0A1S4BYD5"/>
<evidence type="ECO:0000313" key="3">
    <source>
        <dbReference type="RefSeq" id="XP_016493794.1"/>
    </source>
</evidence>
<gene>
    <name evidence="3" type="primary">LOC107813092</name>
</gene>
<dbReference type="RefSeq" id="XP_016493794.1">
    <property type="nucleotide sequence ID" value="XM_016638308.2"/>
</dbReference>
<sequence>MMSLNKLVCMCFKIVKRFHHSWRNTGKRLKDMVQREMGITMSFLIGFVHVRFNITGIGRGKGRGGTGRGRGHFQGRSNSGATSQPQLQLRGNTRASLETKESNNLFQEPIETGQISSYPRPSIEIVSSRNLDRSVYASPEAEIGSAVSSRNKNREREKYTSKTIDIKTVQRKNHNYNSR</sequence>
<reference evidence="3" key="2">
    <citation type="submission" date="2025-08" db="UniProtKB">
        <authorList>
            <consortium name="RefSeq"/>
        </authorList>
    </citation>
    <scope>IDENTIFICATION</scope>
    <source>
        <tissue evidence="3">Leaf</tissue>
    </source>
</reference>
<feature type="compositionally biased region" description="Polar residues" evidence="1">
    <location>
        <begin position="77"/>
        <end position="90"/>
    </location>
</feature>
<accession>A0A1S4BYD5</accession>
<dbReference type="OrthoDB" id="1886754at2759"/>
<feature type="region of interest" description="Disordered" evidence="1">
    <location>
        <begin position="58"/>
        <end position="90"/>
    </location>
</feature>
<keyword evidence="2" id="KW-1185">Reference proteome</keyword>
<reference evidence="2" key="1">
    <citation type="journal article" date="2014" name="Nat. Commun.">
        <title>The tobacco genome sequence and its comparison with those of tomato and potato.</title>
        <authorList>
            <person name="Sierro N."/>
            <person name="Battey J.N."/>
            <person name="Ouadi S."/>
            <person name="Bakaher N."/>
            <person name="Bovet L."/>
            <person name="Willig A."/>
            <person name="Goepfert S."/>
            <person name="Peitsch M.C."/>
            <person name="Ivanov N.V."/>
        </authorList>
    </citation>
    <scope>NUCLEOTIDE SEQUENCE [LARGE SCALE GENOMIC DNA]</scope>
</reference>
<dbReference type="GeneID" id="107813092"/>
<protein>
    <submittedName>
        <fullName evidence="3">Uncharacterized protein LOC107813092 isoform X2</fullName>
    </submittedName>
    <submittedName>
        <fullName evidence="3">Uncharacterized protein isoform X3</fullName>
    </submittedName>
</protein>
<evidence type="ECO:0000256" key="1">
    <source>
        <dbReference type="SAM" id="MobiDB-lite"/>
    </source>
</evidence>